<dbReference type="Proteomes" id="UP001609186">
    <property type="component" value="Unassembled WGS sequence"/>
</dbReference>
<reference evidence="2 3" key="1">
    <citation type="submission" date="2024-10" db="EMBL/GenBank/DDBJ databases">
        <title>Burkholderia semiarida in Mexico.</title>
        <authorList>
            <person name="Estrada P."/>
        </authorList>
    </citation>
    <scope>NUCLEOTIDE SEQUENCE [LARGE SCALE GENOMIC DNA]</scope>
    <source>
        <strain evidence="2 3">CLM7-1</strain>
    </source>
</reference>
<organism evidence="2 3">
    <name type="scientific">Burkholderia semiarida</name>
    <dbReference type="NCBI Taxonomy" id="2843303"/>
    <lineage>
        <taxon>Bacteria</taxon>
        <taxon>Pseudomonadati</taxon>
        <taxon>Pseudomonadota</taxon>
        <taxon>Betaproteobacteria</taxon>
        <taxon>Burkholderiales</taxon>
        <taxon>Burkholderiaceae</taxon>
        <taxon>Burkholderia</taxon>
        <taxon>Burkholderia cepacia complex</taxon>
    </lineage>
</organism>
<protein>
    <submittedName>
        <fullName evidence="2">Uncharacterized protein</fullName>
    </submittedName>
</protein>
<dbReference type="EMBL" id="JBIMPM010000017">
    <property type="protein sequence ID" value="MFH5252650.1"/>
    <property type="molecule type" value="Genomic_DNA"/>
</dbReference>
<proteinExistence type="predicted"/>
<gene>
    <name evidence="2" type="ORF">ACGTRS_15585</name>
</gene>
<sequence>MRFTEKLTLLVNIGAGPFRLQIIHFQARHERVGAISTHQLPGKKDVISARRTHPFSVHGAMQHSKSELGLRAAANTERRANASVRARRPPVKAINGPVHPVPHC</sequence>
<feature type="region of interest" description="Disordered" evidence="1">
    <location>
        <begin position="76"/>
        <end position="104"/>
    </location>
</feature>
<evidence type="ECO:0000313" key="3">
    <source>
        <dbReference type="Proteomes" id="UP001609186"/>
    </source>
</evidence>
<comment type="caution">
    <text evidence="2">The sequence shown here is derived from an EMBL/GenBank/DDBJ whole genome shotgun (WGS) entry which is preliminary data.</text>
</comment>
<accession>A0ABW7L4Z9</accession>
<keyword evidence="3" id="KW-1185">Reference proteome</keyword>
<dbReference type="RefSeq" id="WP_395129664.1">
    <property type="nucleotide sequence ID" value="NZ_JBIMPM010000017.1"/>
</dbReference>
<evidence type="ECO:0000313" key="2">
    <source>
        <dbReference type="EMBL" id="MFH5252650.1"/>
    </source>
</evidence>
<name>A0ABW7L4Z9_9BURK</name>
<evidence type="ECO:0000256" key="1">
    <source>
        <dbReference type="SAM" id="MobiDB-lite"/>
    </source>
</evidence>